<evidence type="ECO:0000256" key="1">
    <source>
        <dbReference type="ARBA" id="ARBA00004123"/>
    </source>
</evidence>
<evidence type="ECO:0000256" key="3">
    <source>
        <dbReference type="ARBA" id="ARBA00022853"/>
    </source>
</evidence>
<proteinExistence type="inferred from homology"/>
<feature type="compositionally biased region" description="Low complexity" evidence="7">
    <location>
        <begin position="81"/>
        <end position="90"/>
    </location>
</feature>
<dbReference type="GO" id="GO:0006357">
    <property type="term" value="P:regulation of transcription by RNA polymerase II"/>
    <property type="evidence" value="ECO:0007669"/>
    <property type="project" value="TreeGrafter"/>
</dbReference>
<feature type="region of interest" description="Disordered" evidence="7">
    <location>
        <begin position="129"/>
        <end position="213"/>
    </location>
</feature>
<keyword evidence="4" id="KW-0805">Transcription regulation</keyword>
<dbReference type="Pfam" id="PF07904">
    <property type="entry name" value="Eaf7"/>
    <property type="match status" value="1"/>
</dbReference>
<dbReference type="STRING" id="50990.A0A4Y7Q6H5"/>
<dbReference type="VEuPathDB" id="FungiDB:BD410DRAFT_747310"/>
<dbReference type="EMBL" id="ML170171">
    <property type="protein sequence ID" value="TDL23257.1"/>
    <property type="molecule type" value="Genomic_DNA"/>
</dbReference>
<evidence type="ECO:0000256" key="7">
    <source>
        <dbReference type="SAM" id="MobiDB-lite"/>
    </source>
</evidence>
<evidence type="ECO:0000256" key="6">
    <source>
        <dbReference type="ARBA" id="ARBA00023242"/>
    </source>
</evidence>
<name>A0A4Y7Q6H5_9AGAM</name>
<accession>A0A4Y7Q6H5</accession>
<keyword evidence="5" id="KW-0804">Transcription</keyword>
<gene>
    <name evidence="8" type="ORF">BD410DRAFT_747310</name>
</gene>
<protein>
    <recommendedName>
        <fullName evidence="10">CT20-domain-containing protein</fullName>
    </recommendedName>
</protein>
<evidence type="ECO:0000256" key="2">
    <source>
        <dbReference type="ARBA" id="ARBA00007117"/>
    </source>
</evidence>
<evidence type="ECO:0000313" key="8">
    <source>
        <dbReference type="EMBL" id="TDL23257.1"/>
    </source>
</evidence>
<dbReference type="OrthoDB" id="5595141at2759"/>
<dbReference type="Proteomes" id="UP000294933">
    <property type="component" value="Unassembled WGS sequence"/>
</dbReference>
<dbReference type="GO" id="GO:0006325">
    <property type="term" value="P:chromatin organization"/>
    <property type="evidence" value="ECO:0007669"/>
    <property type="project" value="UniProtKB-KW"/>
</dbReference>
<dbReference type="PANTHER" id="PTHR13581:SF5">
    <property type="entry name" value="MRG_MORF4L-BINDING PROTEIN"/>
    <property type="match status" value="1"/>
</dbReference>
<keyword evidence="3" id="KW-0156">Chromatin regulator</keyword>
<dbReference type="InterPro" id="IPR012423">
    <property type="entry name" value="Eaf7/MRGBP"/>
</dbReference>
<feature type="compositionally biased region" description="Pro residues" evidence="7">
    <location>
        <begin position="133"/>
        <end position="142"/>
    </location>
</feature>
<feature type="compositionally biased region" description="Acidic residues" evidence="7">
    <location>
        <begin position="201"/>
        <end position="213"/>
    </location>
</feature>
<comment type="subcellular location">
    <subcellularLocation>
        <location evidence="1">Nucleus</location>
    </subcellularLocation>
</comment>
<feature type="region of interest" description="Disordered" evidence="7">
    <location>
        <begin position="81"/>
        <end position="103"/>
    </location>
</feature>
<dbReference type="GO" id="GO:0005634">
    <property type="term" value="C:nucleus"/>
    <property type="evidence" value="ECO:0007669"/>
    <property type="project" value="UniProtKB-SubCell"/>
</dbReference>
<dbReference type="PANTHER" id="PTHR13581">
    <property type="entry name" value="MRG-BINDING PROTEIN"/>
    <property type="match status" value="1"/>
</dbReference>
<keyword evidence="6" id="KW-0539">Nucleus</keyword>
<feature type="non-terminal residue" evidence="8">
    <location>
        <position position="213"/>
    </location>
</feature>
<feature type="compositionally biased region" description="Basic residues" evidence="7">
    <location>
        <begin position="147"/>
        <end position="156"/>
    </location>
</feature>
<evidence type="ECO:0000313" key="9">
    <source>
        <dbReference type="Proteomes" id="UP000294933"/>
    </source>
</evidence>
<dbReference type="GO" id="GO:0035267">
    <property type="term" value="C:NuA4 histone acetyltransferase complex"/>
    <property type="evidence" value="ECO:0007669"/>
    <property type="project" value="TreeGrafter"/>
</dbReference>
<reference evidence="8 9" key="1">
    <citation type="submission" date="2018-06" db="EMBL/GenBank/DDBJ databases">
        <title>A transcriptomic atlas of mushroom development highlights an independent origin of complex multicellularity.</title>
        <authorList>
            <consortium name="DOE Joint Genome Institute"/>
            <person name="Krizsan K."/>
            <person name="Almasi E."/>
            <person name="Merenyi Z."/>
            <person name="Sahu N."/>
            <person name="Viragh M."/>
            <person name="Koszo T."/>
            <person name="Mondo S."/>
            <person name="Kiss B."/>
            <person name="Balint B."/>
            <person name="Kues U."/>
            <person name="Barry K."/>
            <person name="Hegedus J.C."/>
            <person name="Henrissat B."/>
            <person name="Johnson J."/>
            <person name="Lipzen A."/>
            <person name="Ohm R."/>
            <person name="Nagy I."/>
            <person name="Pangilinan J."/>
            <person name="Yan J."/>
            <person name="Xiong Y."/>
            <person name="Grigoriev I.V."/>
            <person name="Hibbett D.S."/>
            <person name="Nagy L.G."/>
        </authorList>
    </citation>
    <scope>NUCLEOTIDE SEQUENCE [LARGE SCALE GENOMIC DNA]</scope>
    <source>
        <strain evidence="8 9">SZMC22713</strain>
    </source>
</reference>
<keyword evidence="9" id="KW-1185">Reference proteome</keyword>
<organism evidence="8 9">
    <name type="scientific">Rickenella mellea</name>
    <dbReference type="NCBI Taxonomy" id="50990"/>
    <lineage>
        <taxon>Eukaryota</taxon>
        <taxon>Fungi</taxon>
        <taxon>Dikarya</taxon>
        <taxon>Basidiomycota</taxon>
        <taxon>Agaricomycotina</taxon>
        <taxon>Agaricomycetes</taxon>
        <taxon>Hymenochaetales</taxon>
        <taxon>Rickenellaceae</taxon>
        <taxon>Rickenella</taxon>
    </lineage>
</organism>
<evidence type="ECO:0000256" key="4">
    <source>
        <dbReference type="ARBA" id="ARBA00023015"/>
    </source>
</evidence>
<sequence length="213" mass="22866">MDVDDEGQNTLDSVEGEIYFFRALMRSRPVGIHRHFHALSMQHAIEKGTGQQVPIDDIWTKLGSCYDLEALEALEVEYDITGSPTNGSTPPSVPSPSPSQNLAAHPFFKKEFTLPSEAEFDSLISARRMRATPSPPSTPPSAPAKSPTRRGRRRAVSKVDLAGLVSGDSDSSALTMESGDEAEQSPGTERRGSVATGTDGGTEEFGDEEAGED</sequence>
<evidence type="ECO:0000256" key="5">
    <source>
        <dbReference type="ARBA" id="ARBA00023163"/>
    </source>
</evidence>
<evidence type="ECO:0008006" key="10">
    <source>
        <dbReference type="Google" id="ProtNLM"/>
    </source>
</evidence>
<dbReference type="AlphaFoldDB" id="A0A4Y7Q6H5"/>
<comment type="similarity">
    <text evidence="2">Belongs to the EAF7 family.</text>
</comment>